<keyword evidence="1" id="KW-1133">Transmembrane helix</keyword>
<name>A0AAU8N8F6_9BACL</name>
<sequence>MKNRLVYVTALIITMAAGLASRKYGEFLPQWIYDHFGDALWAGMIYFGVRAVCIHWGRAGAVLASVTFSFFIEFSQMIHVPWLNHLRSTVWGALILGQGFLVIDLIRYLIGILCVYIVDRFLLSQVMKS</sequence>
<gene>
    <name evidence="2" type="ORF">ABXS70_23715</name>
</gene>
<organism evidence="2">
    <name type="scientific">Paenibacillus sp. AN1007</name>
    <dbReference type="NCBI Taxonomy" id="3151385"/>
    <lineage>
        <taxon>Bacteria</taxon>
        <taxon>Bacillati</taxon>
        <taxon>Bacillota</taxon>
        <taxon>Bacilli</taxon>
        <taxon>Bacillales</taxon>
        <taxon>Paenibacillaceae</taxon>
        <taxon>Paenibacillus</taxon>
    </lineage>
</organism>
<dbReference type="AlphaFoldDB" id="A0AAU8N8F6"/>
<reference evidence="2" key="1">
    <citation type="submission" date="2024-05" db="EMBL/GenBank/DDBJ databases">
        <title>Draft genome assemblies of 36 bacteria isolated from hibernating arctic ground squirrels.</title>
        <authorList>
            <person name="McKee H."/>
            <person name="Mullen L."/>
            <person name="Drown D.M."/>
            <person name="Duddleston K.N."/>
        </authorList>
    </citation>
    <scope>NUCLEOTIDE SEQUENCE</scope>
    <source>
        <strain evidence="2">AN1007</strain>
    </source>
</reference>
<keyword evidence="1" id="KW-0812">Transmembrane</keyword>
<protein>
    <submittedName>
        <fullName evidence="2">DUF2809 domain-containing protein</fullName>
    </submittedName>
</protein>
<feature type="transmembrane region" description="Helical" evidence="1">
    <location>
        <begin position="90"/>
        <end position="118"/>
    </location>
</feature>
<dbReference type="InterPro" id="IPR021257">
    <property type="entry name" value="DUF2809"/>
</dbReference>
<dbReference type="RefSeq" id="WP_366291302.1">
    <property type="nucleotide sequence ID" value="NZ_CP159992.1"/>
</dbReference>
<evidence type="ECO:0000313" key="2">
    <source>
        <dbReference type="EMBL" id="XCP94154.1"/>
    </source>
</evidence>
<dbReference type="EMBL" id="CP159992">
    <property type="protein sequence ID" value="XCP94154.1"/>
    <property type="molecule type" value="Genomic_DNA"/>
</dbReference>
<accession>A0AAU8N8F6</accession>
<feature type="transmembrane region" description="Helical" evidence="1">
    <location>
        <begin position="30"/>
        <end position="49"/>
    </location>
</feature>
<proteinExistence type="predicted"/>
<keyword evidence="1" id="KW-0472">Membrane</keyword>
<feature type="transmembrane region" description="Helical" evidence="1">
    <location>
        <begin position="61"/>
        <end position="78"/>
    </location>
</feature>
<evidence type="ECO:0000256" key="1">
    <source>
        <dbReference type="SAM" id="Phobius"/>
    </source>
</evidence>
<dbReference type="Pfam" id="PF10990">
    <property type="entry name" value="DUF2809"/>
    <property type="match status" value="1"/>
</dbReference>